<evidence type="ECO:0000313" key="4">
    <source>
        <dbReference type="Proteomes" id="UP000663760"/>
    </source>
</evidence>
<evidence type="ECO:0000313" key="2">
    <source>
        <dbReference type="EMBL" id="CAA2629618.1"/>
    </source>
</evidence>
<feature type="compositionally biased region" description="Basic residues" evidence="1">
    <location>
        <begin position="1"/>
        <end position="10"/>
    </location>
</feature>
<feature type="compositionally biased region" description="Polar residues" evidence="1">
    <location>
        <begin position="70"/>
        <end position="82"/>
    </location>
</feature>
<evidence type="ECO:0000256" key="1">
    <source>
        <dbReference type="SAM" id="MobiDB-lite"/>
    </source>
</evidence>
<name>A0A7I8L6W2_SPIIN</name>
<reference evidence="3" key="1">
    <citation type="submission" date="2020-02" db="EMBL/GenBank/DDBJ databases">
        <authorList>
            <person name="Scholz U."/>
            <person name="Mascher M."/>
            <person name="Fiebig A."/>
        </authorList>
    </citation>
    <scope>NUCLEOTIDE SEQUENCE</scope>
</reference>
<organism evidence="3 4">
    <name type="scientific">Spirodela intermedia</name>
    <name type="common">Intermediate duckweed</name>
    <dbReference type="NCBI Taxonomy" id="51605"/>
    <lineage>
        <taxon>Eukaryota</taxon>
        <taxon>Viridiplantae</taxon>
        <taxon>Streptophyta</taxon>
        <taxon>Embryophyta</taxon>
        <taxon>Tracheophyta</taxon>
        <taxon>Spermatophyta</taxon>
        <taxon>Magnoliopsida</taxon>
        <taxon>Liliopsida</taxon>
        <taxon>Araceae</taxon>
        <taxon>Lemnoideae</taxon>
        <taxon>Spirodela</taxon>
    </lineage>
</organism>
<protein>
    <submittedName>
        <fullName evidence="3">Uncharacterized protein</fullName>
    </submittedName>
</protein>
<dbReference type="AlphaFoldDB" id="A0A7I8L6W2"/>
<gene>
    <name evidence="2" type="ORF">SI7747_12015256</name>
    <name evidence="3" type="ORF">SI8410_12016445</name>
</gene>
<dbReference type="EMBL" id="LR743599">
    <property type="protein sequence ID" value="CAA2629618.1"/>
    <property type="molecule type" value="Genomic_DNA"/>
</dbReference>
<keyword evidence="4" id="KW-1185">Reference proteome</keyword>
<sequence>MALRERRKGGRERAARPLSPRAAPPPYSRQGIPSPPSSPLPIRNPHRTPGTSATPPQSPVCSSVAPEETGSLSSAQRCSTDL</sequence>
<feature type="compositionally biased region" description="Pro residues" evidence="1">
    <location>
        <begin position="22"/>
        <end position="39"/>
    </location>
</feature>
<evidence type="ECO:0000313" key="3">
    <source>
        <dbReference type="EMBL" id="CAA7405767.1"/>
    </source>
</evidence>
<feature type="region of interest" description="Disordered" evidence="1">
    <location>
        <begin position="1"/>
        <end position="82"/>
    </location>
</feature>
<feature type="compositionally biased region" description="Polar residues" evidence="1">
    <location>
        <begin position="49"/>
        <end position="61"/>
    </location>
</feature>
<dbReference type="Proteomes" id="UP000663760">
    <property type="component" value="Chromosome 12"/>
</dbReference>
<dbReference type="EMBL" id="LR746275">
    <property type="protein sequence ID" value="CAA7405767.1"/>
    <property type="molecule type" value="Genomic_DNA"/>
</dbReference>
<accession>A0A7I8L6W2</accession>
<proteinExistence type="predicted"/>